<comment type="caution">
    <text evidence="1">The sequence shown here is derived from an EMBL/GenBank/DDBJ whole genome shotgun (WGS) entry which is preliminary data.</text>
</comment>
<dbReference type="EMBL" id="CM042024">
    <property type="protein sequence ID" value="KAI3810996.1"/>
    <property type="molecule type" value="Genomic_DNA"/>
</dbReference>
<evidence type="ECO:0000313" key="1">
    <source>
        <dbReference type="EMBL" id="KAI3810996.1"/>
    </source>
</evidence>
<evidence type="ECO:0000313" key="2">
    <source>
        <dbReference type="Proteomes" id="UP001056120"/>
    </source>
</evidence>
<protein>
    <submittedName>
        <fullName evidence="1">Uncharacterized protein</fullName>
    </submittedName>
</protein>
<reference evidence="1 2" key="2">
    <citation type="journal article" date="2022" name="Mol. Ecol. Resour.">
        <title>The genomes of chicory, endive, great burdock and yacon provide insights into Asteraceae paleo-polyploidization history and plant inulin production.</title>
        <authorList>
            <person name="Fan W."/>
            <person name="Wang S."/>
            <person name="Wang H."/>
            <person name="Wang A."/>
            <person name="Jiang F."/>
            <person name="Liu H."/>
            <person name="Zhao H."/>
            <person name="Xu D."/>
            <person name="Zhang Y."/>
        </authorList>
    </citation>
    <scope>NUCLEOTIDE SEQUENCE [LARGE SCALE GENOMIC DNA]</scope>
    <source>
        <strain evidence="2">cv. Yunnan</strain>
        <tissue evidence="1">Leaves</tissue>
    </source>
</reference>
<organism evidence="1 2">
    <name type="scientific">Smallanthus sonchifolius</name>
    <dbReference type="NCBI Taxonomy" id="185202"/>
    <lineage>
        <taxon>Eukaryota</taxon>
        <taxon>Viridiplantae</taxon>
        <taxon>Streptophyta</taxon>
        <taxon>Embryophyta</taxon>
        <taxon>Tracheophyta</taxon>
        <taxon>Spermatophyta</taxon>
        <taxon>Magnoliopsida</taxon>
        <taxon>eudicotyledons</taxon>
        <taxon>Gunneridae</taxon>
        <taxon>Pentapetalae</taxon>
        <taxon>asterids</taxon>
        <taxon>campanulids</taxon>
        <taxon>Asterales</taxon>
        <taxon>Asteraceae</taxon>
        <taxon>Asteroideae</taxon>
        <taxon>Heliantheae alliance</taxon>
        <taxon>Millerieae</taxon>
        <taxon>Smallanthus</taxon>
    </lineage>
</organism>
<reference evidence="2" key="1">
    <citation type="journal article" date="2022" name="Mol. Ecol. Resour.">
        <title>The genomes of chicory, endive, great burdock and yacon provide insights into Asteraceae palaeo-polyploidization history and plant inulin production.</title>
        <authorList>
            <person name="Fan W."/>
            <person name="Wang S."/>
            <person name="Wang H."/>
            <person name="Wang A."/>
            <person name="Jiang F."/>
            <person name="Liu H."/>
            <person name="Zhao H."/>
            <person name="Xu D."/>
            <person name="Zhang Y."/>
        </authorList>
    </citation>
    <scope>NUCLEOTIDE SEQUENCE [LARGE SCALE GENOMIC DNA]</scope>
    <source>
        <strain evidence="2">cv. Yunnan</strain>
    </source>
</reference>
<sequence length="101" mass="11665">MEPIIYEKIEDYDDEKSCSQVSENVDSNTLEKQDVYQGLRDGVFMEGGEDEEGMYGVDDALESHNNISHGKFRKLMDFDMEGCEDTLQNRTYVMGENMMDK</sequence>
<dbReference type="Proteomes" id="UP001056120">
    <property type="component" value="Linkage Group LG07"/>
</dbReference>
<accession>A0ACB9IT43</accession>
<gene>
    <name evidence="1" type="ORF">L1987_20710</name>
</gene>
<proteinExistence type="predicted"/>
<name>A0ACB9IT43_9ASTR</name>
<keyword evidence="2" id="KW-1185">Reference proteome</keyword>